<evidence type="ECO:0000313" key="5">
    <source>
        <dbReference type="EMBL" id="CUO93484.1"/>
    </source>
</evidence>
<dbReference type="InterPro" id="IPR010905">
    <property type="entry name" value="Glyco_hydro_88"/>
</dbReference>
<keyword evidence="5" id="KW-0326">Glycosidase</keyword>
<dbReference type="EMBL" id="CYZE01000014">
    <property type="protein sequence ID" value="CUO93484.1"/>
    <property type="molecule type" value="Genomic_DNA"/>
</dbReference>
<dbReference type="AlphaFoldDB" id="A0A174J1B1"/>
<gene>
    <name evidence="5" type="primary">ugl_7</name>
    <name evidence="5" type="ORF">ERS852407_04462</name>
</gene>
<evidence type="ECO:0000256" key="3">
    <source>
        <dbReference type="PIRSR" id="PIRSR610905-1"/>
    </source>
</evidence>
<feature type="binding site" evidence="4">
    <location>
        <position position="235"/>
    </location>
    <ligand>
        <name>substrate</name>
    </ligand>
</feature>
<dbReference type="Proteomes" id="UP000095651">
    <property type="component" value="Unassembled WGS sequence"/>
</dbReference>
<organism evidence="5 6">
    <name type="scientific">Hungatella hathewayi</name>
    <dbReference type="NCBI Taxonomy" id="154046"/>
    <lineage>
        <taxon>Bacteria</taxon>
        <taxon>Bacillati</taxon>
        <taxon>Bacillota</taxon>
        <taxon>Clostridia</taxon>
        <taxon>Lachnospirales</taxon>
        <taxon>Lachnospiraceae</taxon>
        <taxon>Hungatella</taxon>
    </lineage>
</organism>
<feature type="binding site" evidence="4">
    <location>
        <position position="239"/>
    </location>
    <ligand>
        <name>substrate</name>
    </ligand>
</feature>
<dbReference type="PANTHER" id="PTHR36845:SF1">
    <property type="entry name" value="HYDROLASE, PUTATIVE (AFU_ORTHOLOGUE AFUA_7G05090)-RELATED"/>
    <property type="match status" value="1"/>
</dbReference>
<reference evidence="5 6" key="1">
    <citation type="submission" date="2015-09" db="EMBL/GenBank/DDBJ databases">
        <authorList>
            <consortium name="Pathogen Informatics"/>
        </authorList>
    </citation>
    <scope>NUCLEOTIDE SEQUENCE [LARGE SCALE GENOMIC DNA]</scope>
    <source>
        <strain evidence="5 6">2789STDY5608850</strain>
    </source>
</reference>
<dbReference type="InterPro" id="IPR008928">
    <property type="entry name" value="6-hairpin_glycosidase_sf"/>
</dbReference>
<feature type="binding site" evidence="4">
    <location>
        <position position="163"/>
    </location>
    <ligand>
        <name>substrate</name>
    </ligand>
</feature>
<dbReference type="GO" id="GO:0000272">
    <property type="term" value="P:polysaccharide catabolic process"/>
    <property type="evidence" value="ECO:0007669"/>
    <property type="project" value="TreeGrafter"/>
</dbReference>
<sequence>MKKEELQNYPKLAAAELEEALETAVSQTRFSMSRFGTGFKHIFSTNHFYTEAPNNQWTNGFWTGQLWLAYECSGDPEMKRTALAQTQSFRYRIDHQIETDTHDLGFLYTPSCVAAWKLTGSEEAKETAIKAARRLLERFHEKGQFLQAWGRTDEPGNYRLIIDCLLNLPLLYWAGEVTGDRIYREKAEAHVHTALSVLIRPDSSAYHTYYFDPETGEPLKGVTHQGYSADSAWARGQAWGVYGIALSYRYTGNPEYVRLFEEVTGYFLDHLPHSLVPYWDFIFQDGSMEPRDSSAAAVAACGMLEMAKYLPEEKASYYTGIASRLMKALYDTCAAKSDSESDGLLLHGVYGRKTPYNDCIDHGIDECNLWGDYYYLEGLVRLKYDWNPYW</sequence>
<protein>
    <submittedName>
        <fullName evidence="5">Glycosyl hydrolase family protein</fullName>
        <ecNumber evidence="5">3.2.1.179</ecNumber>
    </submittedName>
</protein>
<evidence type="ECO:0000256" key="2">
    <source>
        <dbReference type="ARBA" id="ARBA00038358"/>
    </source>
</evidence>
<feature type="active site" description="Proton donor" evidence="3">
    <location>
        <position position="163"/>
    </location>
</feature>
<dbReference type="InterPro" id="IPR012341">
    <property type="entry name" value="6hp_glycosidase-like_sf"/>
</dbReference>
<evidence type="ECO:0000313" key="6">
    <source>
        <dbReference type="Proteomes" id="UP000095651"/>
    </source>
</evidence>
<dbReference type="SUPFAM" id="SSF48208">
    <property type="entry name" value="Six-hairpin glycosidases"/>
    <property type="match status" value="1"/>
</dbReference>
<dbReference type="Gene3D" id="1.50.10.10">
    <property type="match status" value="1"/>
</dbReference>
<name>A0A174J1B1_9FIRM</name>
<proteinExistence type="inferred from homology"/>
<feature type="active site" description="Nucleophile" evidence="3">
    <location>
        <position position="103"/>
    </location>
</feature>
<keyword evidence="1 5" id="KW-0378">Hydrolase</keyword>
<evidence type="ECO:0000256" key="4">
    <source>
        <dbReference type="PIRSR" id="PIRSR610905-2"/>
    </source>
</evidence>
<feature type="binding site" evidence="4">
    <location>
        <position position="223"/>
    </location>
    <ligand>
        <name>substrate</name>
    </ligand>
</feature>
<evidence type="ECO:0000256" key="1">
    <source>
        <dbReference type="ARBA" id="ARBA00022801"/>
    </source>
</evidence>
<dbReference type="EC" id="3.2.1.179" evidence="5"/>
<dbReference type="GO" id="GO:0052757">
    <property type="term" value="F:chondroitin hydrolase activity"/>
    <property type="evidence" value="ECO:0007669"/>
    <property type="project" value="TreeGrafter"/>
</dbReference>
<accession>A0A174J1B1</accession>
<dbReference type="Pfam" id="PF07470">
    <property type="entry name" value="Glyco_hydro_88"/>
    <property type="match status" value="1"/>
</dbReference>
<feature type="binding site" evidence="4">
    <location>
        <position position="103"/>
    </location>
    <ligand>
        <name>substrate</name>
    </ligand>
</feature>
<dbReference type="RefSeq" id="WP_055658482.1">
    <property type="nucleotide sequence ID" value="NZ_CABIXC010000014.1"/>
</dbReference>
<feature type="binding site" evidence="4">
    <location>
        <position position="221"/>
    </location>
    <ligand>
        <name>substrate</name>
    </ligand>
</feature>
<comment type="similarity">
    <text evidence="2">Belongs to the glycosyl hydrolase 88 family.</text>
</comment>
<dbReference type="PANTHER" id="PTHR36845">
    <property type="entry name" value="HYDROLASE, PUTATIVE (AFU_ORTHOLOGUE AFUA_7G05090)-RELATED"/>
    <property type="match status" value="1"/>
</dbReference>
<dbReference type="InterPro" id="IPR052369">
    <property type="entry name" value="UG_Glycosaminoglycan_Hydrolase"/>
</dbReference>